<reference evidence="3 4" key="1">
    <citation type="submission" date="2013-11" db="EMBL/GenBank/DDBJ databases">
        <title>Opisthorchis viverrini - life in the bile duct.</title>
        <authorList>
            <person name="Young N.D."/>
            <person name="Nagarajan N."/>
            <person name="Lin S.J."/>
            <person name="Korhonen P.K."/>
            <person name="Jex A.R."/>
            <person name="Hall R.S."/>
            <person name="Safavi-Hemami H."/>
            <person name="Kaewkong W."/>
            <person name="Bertrand D."/>
            <person name="Gao S."/>
            <person name="Seet Q."/>
            <person name="Wongkham S."/>
            <person name="Teh B.T."/>
            <person name="Wongkham C."/>
            <person name="Intapan P.M."/>
            <person name="Maleewong W."/>
            <person name="Yang X."/>
            <person name="Hu M."/>
            <person name="Wang Z."/>
            <person name="Hofmann A."/>
            <person name="Sternberg P.W."/>
            <person name="Tan P."/>
            <person name="Wang J."/>
            <person name="Gasser R.B."/>
        </authorList>
    </citation>
    <scope>NUCLEOTIDE SEQUENCE [LARGE SCALE GENOMIC DNA]</scope>
</reference>
<dbReference type="GeneID" id="20327685"/>
<dbReference type="PANTHER" id="PTHR23257:SF974">
    <property type="entry name" value="RECEPTOR-INTERACTING SERINE_THREONINE-PROTEIN KINASE 3"/>
    <property type="match status" value="1"/>
</dbReference>
<dbReference type="OrthoDB" id="774951at2759"/>
<feature type="domain" description="Protein kinase" evidence="2">
    <location>
        <begin position="1"/>
        <end position="337"/>
    </location>
</feature>
<evidence type="ECO:0000256" key="1">
    <source>
        <dbReference type="SAM" id="MobiDB-lite"/>
    </source>
</evidence>
<dbReference type="GO" id="GO:0005524">
    <property type="term" value="F:ATP binding"/>
    <property type="evidence" value="ECO:0007669"/>
    <property type="project" value="InterPro"/>
</dbReference>
<dbReference type="Gene3D" id="1.10.510.10">
    <property type="entry name" value="Transferase(Phosphotransferase) domain 1"/>
    <property type="match status" value="1"/>
</dbReference>
<dbReference type="AlphaFoldDB" id="A0A074ZN21"/>
<dbReference type="Pfam" id="PF07714">
    <property type="entry name" value="PK_Tyr_Ser-Thr"/>
    <property type="match status" value="1"/>
</dbReference>
<dbReference type="Proteomes" id="UP000054324">
    <property type="component" value="Unassembled WGS sequence"/>
</dbReference>
<sequence>MVHLFGSLTRKERIRFWKDVMRLTMTRHENIALFMGACAEPPNFAIVTRWNSTRIPFYRSQSGGAAAEKPIPLKIGRKFGTLVGPTPSRDLIGRRSGSSIGRIPVANAASRTRQNFRKVFTAYAIYMNACNGISLYKMLHVQHEKIPRRFPFQILRQVIHAMEYLHSRNRPIIIRHLTSRNIFLQPKVVLSLTDYASMECPYQTCVPISPDCVRYVAPELFRHHLFSKREFYKNVSKRINRPQTELFLSRPQQRRHPTSGRGYLEESLSESESPTHGPTHPEIREKRLSLSKPPSAEDKNVGSQTSLNQVAESLRPQQCPNNRPKKKRFTWNGTFYFRDSAFNETTDIYAFGYEGLNNVSLSSRQRCLTGNANTLPFLRIKSPHVPTPNLEGQETVFVRPLTIDQPGVRVSVSVTGTLPHIAQWIAEVREPSHHIHWTRSFGRKSNLGCYQLRRGSLTFYLDVFNPCVASTLVNVEVRDTEILSDVDNPEYQKEELGSVNVRTPNNGERNDGSVAWVAVGPADDSLLILIGRVITRNP</sequence>
<evidence type="ECO:0000313" key="4">
    <source>
        <dbReference type="Proteomes" id="UP000054324"/>
    </source>
</evidence>
<dbReference type="InterPro" id="IPR011009">
    <property type="entry name" value="Kinase-like_dom_sf"/>
</dbReference>
<dbReference type="InterPro" id="IPR050167">
    <property type="entry name" value="Ser_Thr_protein_kinase"/>
</dbReference>
<dbReference type="EMBL" id="KL596692">
    <property type="protein sequence ID" value="KER28788.1"/>
    <property type="molecule type" value="Genomic_DNA"/>
</dbReference>
<dbReference type="GO" id="GO:0004672">
    <property type="term" value="F:protein kinase activity"/>
    <property type="evidence" value="ECO:0007669"/>
    <property type="project" value="InterPro"/>
</dbReference>
<gene>
    <name evidence="3" type="ORF">T265_13518</name>
</gene>
<dbReference type="CTD" id="20327685"/>
<name>A0A074ZN21_OPIVI</name>
<feature type="region of interest" description="Disordered" evidence="1">
    <location>
        <begin position="243"/>
        <end position="326"/>
    </location>
</feature>
<dbReference type="InterPro" id="IPR000719">
    <property type="entry name" value="Prot_kinase_dom"/>
</dbReference>
<protein>
    <recommendedName>
        <fullName evidence="2">Protein kinase domain-containing protein</fullName>
    </recommendedName>
</protein>
<feature type="non-terminal residue" evidence="3">
    <location>
        <position position="538"/>
    </location>
</feature>
<accession>A0A074ZN21</accession>
<evidence type="ECO:0000313" key="3">
    <source>
        <dbReference type="EMBL" id="KER28788.1"/>
    </source>
</evidence>
<evidence type="ECO:0000259" key="2">
    <source>
        <dbReference type="PROSITE" id="PS50011"/>
    </source>
</evidence>
<dbReference type="GO" id="GO:0005737">
    <property type="term" value="C:cytoplasm"/>
    <property type="evidence" value="ECO:0007669"/>
    <property type="project" value="TreeGrafter"/>
</dbReference>
<feature type="compositionally biased region" description="Polar residues" evidence="1">
    <location>
        <begin position="301"/>
        <end position="321"/>
    </location>
</feature>
<dbReference type="STRING" id="6198.A0A074ZN21"/>
<dbReference type="SUPFAM" id="SSF56112">
    <property type="entry name" value="Protein kinase-like (PK-like)"/>
    <property type="match status" value="1"/>
</dbReference>
<proteinExistence type="predicted"/>
<organism evidence="3 4">
    <name type="scientific">Opisthorchis viverrini</name>
    <name type="common">Southeast Asian liver fluke</name>
    <dbReference type="NCBI Taxonomy" id="6198"/>
    <lineage>
        <taxon>Eukaryota</taxon>
        <taxon>Metazoa</taxon>
        <taxon>Spiralia</taxon>
        <taxon>Lophotrochozoa</taxon>
        <taxon>Platyhelminthes</taxon>
        <taxon>Trematoda</taxon>
        <taxon>Digenea</taxon>
        <taxon>Opisthorchiida</taxon>
        <taxon>Opisthorchiata</taxon>
        <taxon>Opisthorchiidae</taxon>
        <taxon>Opisthorchis</taxon>
    </lineage>
</organism>
<feature type="compositionally biased region" description="Basic and acidic residues" evidence="1">
    <location>
        <begin position="279"/>
        <end position="288"/>
    </location>
</feature>
<dbReference type="PROSITE" id="PS50011">
    <property type="entry name" value="PROTEIN_KINASE_DOM"/>
    <property type="match status" value="1"/>
</dbReference>
<dbReference type="Gene3D" id="3.30.200.20">
    <property type="entry name" value="Phosphorylase Kinase, domain 1"/>
    <property type="match status" value="1"/>
</dbReference>
<dbReference type="PANTHER" id="PTHR23257">
    <property type="entry name" value="SERINE-THREONINE PROTEIN KINASE"/>
    <property type="match status" value="1"/>
</dbReference>
<dbReference type="InterPro" id="IPR001245">
    <property type="entry name" value="Ser-Thr/Tyr_kinase_cat_dom"/>
</dbReference>
<dbReference type="KEGG" id="ovi:T265_13518"/>
<dbReference type="GO" id="GO:0007165">
    <property type="term" value="P:signal transduction"/>
    <property type="evidence" value="ECO:0007669"/>
    <property type="project" value="TreeGrafter"/>
</dbReference>
<dbReference type="RefSeq" id="XP_009167507.1">
    <property type="nucleotide sequence ID" value="XM_009169243.1"/>
</dbReference>
<keyword evidence="4" id="KW-1185">Reference proteome</keyword>